<gene>
    <name evidence="1" type="ORF">TSAR_004018</name>
</gene>
<evidence type="ECO:0000313" key="1">
    <source>
        <dbReference type="EMBL" id="OXU23189.1"/>
    </source>
</evidence>
<comment type="caution">
    <text evidence="1">The sequence shown here is derived from an EMBL/GenBank/DDBJ whole genome shotgun (WGS) entry which is preliminary data.</text>
</comment>
<protein>
    <submittedName>
        <fullName evidence="1">Uncharacterized protein</fullName>
    </submittedName>
</protein>
<organism evidence="1 2">
    <name type="scientific">Trichomalopsis sarcophagae</name>
    <dbReference type="NCBI Taxonomy" id="543379"/>
    <lineage>
        <taxon>Eukaryota</taxon>
        <taxon>Metazoa</taxon>
        <taxon>Ecdysozoa</taxon>
        <taxon>Arthropoda</taxon>
        <taxon>Hexapoda</taxon>
        <taxon>Insecta</taxon>
        <taxon>Pterygota</taxon>
        <taxon>Neoptera</taxon>
        <taxon>Endopterygota</taxon>
        <taxon>Hymenoptera</taxon>
        <taxon>Apocrita</taxon>
        <taxon>Proctotrupomorpha</taxon>
        <taxon>Chalcidoidea</taxon>
        <taxon>Pteromalidae</taxon>
        <taxon>Pteromalinae</taxon>
        <taxon>Trichomalopsis</taxon>
    </lineage>
</organism>
<reference evidence="1 2" key="1">
    <citation type="journal article" date="2017" name="Curr. Biol.">
        <title>The Evolution of Venom by Co-option of Single-Copy Genes.</title>
        <authorList>
            <person name="Martinson E.O."/>
            <person name="Mrinalini"/>
            <person name="Kelkar Y.D."/>
            <person name="Chang C.H."/>
            <person name="Werren J.H."/>
        </authorList>
    </citation>
    <scope>NUCLEOTIDE SEQUENCE [LARGE SCALE GENOMIC DNA]</scope>
    <source>
        <strain evidence="1 2">Alberta</strain>
        <tissue evidence="1">Whole body</tissue>
    </source>
</reference>
<sequence>MRQRPKRKNKISAGYVRNVVCAINIRQRRHGHLSRRARARA</sequence>
<dbReference type="AlphaFoldDB" id="A0A232EY31"/>
<name>A0A232EY31_9HYME</name>
<dbReference type="Proteomes" id="UP000215335">
    <property type="component" value="Unassembled WGS sequence"/>
</dbReference>
<accession>A0A232EY31</accession>
<keyword evidence="2" id="KW-1185">Reference proteome</keyword>
<dbReference type="EMBL" id="NNAY01001698">
    <property type="protein sequence ID" value="OXU23189.1"/>
    <property type="molecule type" value="Genomic_DNA"/>
</dbReference>
<proteinExistence type="predicted"/>
<evidence type="ECO:0000313" key="2">
    <source>
        <dbReference type="Proteomes" id="UP000215335"/>
    </source>
</evidence>